<dbReference type="SUPFAM" id="SSF46938">
    <property type="entry name" value="CRAL/TRIO N-terminal domain"/>
    <property type="match status" value="1"/>
</dbReference>
<dbReference type="InterPro" id="IPR036865">
    <property type="entry name" value="CRAL-TRIO_dom_sf"/>
</dbReference>
<evidence type="ECO:0000256" key="1">
    <source>
        <dbReference type="SAM" id="MobiDB-lite"/>
    </source>
</evidence>
<dbReference type="OrthoDB" id="1434354at2759"/>
<dbReference type="SMART" id="SM01100">
    <property type="entry name" value="CRAL_TRIO_N"/>
    <property type="match status" value="1"/>
</dbReference>
<dbReference type="InterPro" id="IPR036273">
    <property type="entry name" value="CRAL/TRIO_N_dom_sf"/>
</dbReference>
<sequence>MTTEDQHPQGSPKWETAPELDPKYDDYYLGDFPTVARIGEPRDGERGYAGHLNDMQKAQLFQLRSLLEAEGHTERLDTLTMLRFLRARKFDVNLTKQMFIDFESWRKKSLLDALDGRPLYIEHLGGINLTAMRSITTDERMLDNLAVEYEKCADPRFPACSRQAGKLVETCCTIMDTRGVSLVKASQVYDYINKASVVLQKYYPERLGKLYIINALWGFSTVWSFVKGWLDPVTVNKIHILGGGYQKELLARIPADNLPVEFGGRCVCAEGCQNSDAGPWGDPQWKQDAWWEKKDAIEKANVALKGTAKDPALRNKSR</sequence>
<dbReference type="InterPro" id="IPR011074">
    <property type="entry name" value="CRAL/TRIO_N_dom"/>
</dbReference>
<dbReference type="SUPFAM" id="SSF52087">
    <property type="entry name" value="CRAL/TRIO domain"/>
    <property type="match status" value="1"/>
</dbReference>
<dbReference type="Pfam" id="PF03765">
    <property type="entry name" value="CRAL_TRIO_N"/>
    <property type="match status" value="1"/>
</dbReference>
<feature type="region of interest" description="Disordered" evidence="1">
    <location>
        <begin position="1"/>
        <end position="22"/>
    </location>
</feature>
<feature type="domain" description="CRAL-TRIO" evidence="2">
    <location>
        <begin position="115"/>
        <end position="270"/>
    </location>
</feature>
<evidence type="ECO:0000259" key="2">
    <source>
        <dbReference type="PROSITE" id="PS50191"/>
    </source>
</evidence>
<dbReference type="PANTHER" id="PTHR45657">
    <property type="entry name" value="CRAL-TRIO DOMAIN-CONTAINING PROTEIN YKL091C-RELATED"/>
    <property type="match status" value="1"/>
</dbReference>
<dbReference type="AlphaFoldDB" id="A0A5Q4BQ07"/>
<dbReference type="CDD" id="cd00170">
    <property type="entry name" value="SEC14"/>
    <property type="match status" value="1"/>
</dbReference>
<gene>
    <name evidence="3" type="primary">Sec14-1</name>
    <name evidence="3" type="ORF">CSHISOI_06828</name>
</gene>
<evidence type="ECO:0000313" key="4">
    <source>
        <dbReference type="Proteomes" id="UP000326340"/>
    </source>
</evidence>
<comment type="caution">
    <text evidence="3">The sequence shown here is derived from an EMBL/GenBank/DDBJ whole genome shotgun (WGS) entry which is preliminary data.</text>
</comment>
<proteinExistence type="predicted"/>
<dbReference type="Proteomes" id="UP000326340">
    <property type="component" value="Unassembled WGS sequence"/>
</dbReference>
<dbReference type="Pfam" id="PF00650">
    <property type="entry name" value="CRAL_TRIO"/>
    <property type="match status" value="1"/>
</dbReference>
<name>A0A5Q4BQ07_9PEZI</name>
<dbReference type="Gene3D" id="3.40.525.10">
    <property type="entry name" value="CRAL-TRIO lipid binding domain"/>
    <property type="match status" value="1"/>
</dbReference>
<dbReference type="EMBL" id="PUHP01000651">
    <property type="protein sequence ID" value="TQN68689.1"/>
    <property type="molecule type" value="Genomic_DNA"/>
</dbReference>
<dbReference type="Gene3D" id="1.10.8.20">
    <property type="entry name" value="N-terminal domain of phosphatidylinositol transfer protein sec14p"/>
    <property type="match status" value="1"/>
</dbReference>
<organism evidence="3 4">
    <name type="scientific">Colletotrichum shisoi</name>
    <dbReference type="NCBI Taxonomy" id="2078593"/>
    <lineage>
        <taxon>Eukaryota</taxon>
        <taxon>Fungi</taxon>
        <taxon>Dikarya</taxon>
        <taxon>Ascomycota</taxon>
        <taxon>Pezizomycotina</taxon>
        <taxon>Sordariomycetes</taxon>
        <taxon>Hypocreomycetidae</taxon>
        <taxon>Glomerellales</taxon>
        <taxon>Glomerellaceae</taxon>
        <taxon>Colletotrichum</taxon>
        <taxon>Colletotrichum destructivum species complex</taxon>
    </lineage>
</organism>
<dbReference type="PRINTS" id="PR00180">
    <property type="entry name" value="CRETINALDHBP"/>
</dbReference>
<evidence type="ECO:0000313" key="3">
    <source>
        <dbReference type="EMBL" id="TQN68689.1"/>
    </source>
</evidence>
<dbReference type="InterPro" id="IPR001251">
    <property type="entry name" value="CRAL-TRIO_dom"/>
</dbReference>
<dbReference type="PROSITE" id="PS50191">
    <property type="entry name" value="CRAL_TRIO"/>
    <property type="match status" value="1"/>
</dbReference>
<dbReference type="SMART" id="SM00516">
    <property type="entry name" value="SEC14"/>
    <property type="match status" value="1"/>
</dbReference>
<dbReference type="PANTHER" id="PTHR45657:SF1">
    <property type="entry name" value="CRAL-TRIO DOMAIN-CONTAINING PROTEIN YKL091C-RELATED"/>
    <property type="match status" value="1"/>
</dbReference>
<accession>A0A5Q4BQ07</accession>
<protein>
    <submittedName>
        <fullName evidence="3">Sec14 cytosolic factor</fullName>
    </submittedName>
</protein>
<keyword evidence="4" id="KW-1185">Reference proteome</keyword>
<dbReference type="InterPro" id="IPR051026">
    <property type="entry name" value="PI/PC_transfer"/>
</dbReference>
<reference evidence="3 4" key="1">
    <citation type="journal article" date="2019" name="Sci. Rep.">
        <title>Colletotrichum shisoi sp. nov., an anthracnose pathogen of Perilla frutescens in Japan: molecular phylogenetic, morphological and genomic evidence.</title>
        <authorList>
            <person name="Gan P."/>
            <person name="Tsushima A."/>
            <person name="Hiroyama R."/>
            <person name="Narusaka M."/>
            <person name="Takano Y."/>
            <person name="Narusaka Y."/>
            <person name="Kawaradani M."/>
            <person name="Damm U."/>
            <person name="Shirasu K."/>
        </authorList>
    </citation>
    <scope>NUCLEOTIDE SEQUENCE [LARGE SCALE GENOMIC DNA]</scope>
    <source>
        <strain evidence="3 4">PG-2018a</strain>
    </source>
</reference>